<dbReference type="EMBL" id="UINC01088645">
    <property type="protein sequence ID" value="SVC39061.1"/>
    <property type="molecule type" value="Genomic_DNA"/>
</dbReference>
<reference evidence="1" key="1">
    <citation type="submission" date="2018-05" db="EMBL/GenBank/DDBJ databases">
        <authorList>
            <person name="Lanie J.A."/>
            <person name="Ng W.-L."/>
            <person name="Kazmierczak K.M."/>
            <person name="Andrzejewski T.M."/>
            <person name="Davidsen T.M."/>
            <person name="Wayne K.J."/>
            <person name="Tettelin H."/>
            <person name="Glass J.I."/>
            <person name="Rusch D."/>
            <person name="Podicherti R."/>
            <person name="Tsui H.-C.T."/>
            <person name="Winkler M.E."/>
        </authorList>
    </citation>
    <scope>NUCLEOTIDE SEQUENCE</scope>
</reference>
<accession>A0A382LVX6</accession>
<protein>
    <submittedName>
        <fullName evidence="1">Uncharacterized protein</fullName>
    </submittedName>
</protein>
<proteinExistence type="predicted"/>
<feature type="non-terminal residue" evidence="1">
    <location>
        <position position="53"/>
    </location>
</feature>
<name>A0A382LVX6_9ZZZZ</name>
<organism evidence="1">
    <name type="scientific">marine metagenome</name>
    <dbReference type="NCBI Taxonomy" id="408172"/>
    <lineage>
        <taxon>unclassified sequences</taxon>
        <taxon>metagenomes</taxon>
        <taxon>ecological metagenomes</taxon>
    </lineage>
</organism>
<sequence length="53" mass="6228">MIISEKNTKNEEIINILDNLSHEMKENSQSEQDRFLSINPSEMEETVLIKLNH</sequence>
<dbReference type="AlphaFoldDB" id="A0A382LVX6"/>
<evidence type="ECO:0000313" key="1">
    <source>
        <dbReference type="EMBL" id="SVC39061.1"/>
    </source>
</evidence>
<gene>
    <name evidence="1" type="ORF">METZ01_LOCUS291915</name>
</gene>